<dbReference type="Gene3D" id="3.60.21.10">
    <property type="match status" value="1"/>
</dbReference>
<dbReference type="FunFam" id="3.90.780.10:FF:000004">
    <property type="entry name" value="UDP-sugar hydrolase, putative"/>
    <property type="match status" value="1"/>
</dbReference>
<dbReference type="Pfam" id="PF02872">
    <property type="entry name" value="5_nucleotid_C"/>
    <property type="match status" value="1"/>
</dbReference>
<dbReference type="SUPFAM" id="SSF55816">
    <property type="entry name" value="5'-nucleotidase (syn. UDP-sugar hydrolase), C-terminal domain"/>
    <property type="match status" value="1"/>
</dbReference>
<dbReference type="SUPFAM" id="SSF56300">
    <property type="entry name" value="Metallo-dependent phosphatases"/>
    <property type="match status" value="1"/>
</dbReference>
<keyword evidence="3 4" id="KW-0732">Signal</keyword>
<name>A0A848LXC4_9BACT</name>
<sequence>MGFTHSTKWLGMALAGMLGTGIPAMAHETGACGDDLEADRPEARALAARRVEWTEKGANPRSWREVKVLGFNDFHGQLSPRTVGTRPAGGAAVLASYLKAAQAGMEDRTVIVHAGDHVGASPPASALLQDEPAISFLNLLGNAHCSSWWRMNPRCNLVGTLGNHEFDEGRAELLRLLYGGAHPEGPFLEDPYRGTTFPYVSANVVDARRGEPLLPPYVVKMLRGIPVGFVGAVTRTTPRIVTPAGVAGLAFEDEAVAINRAVAKLKRQGVRAIVVTIHEGDRMTTYEGPTNPDLPGPGGSIADIVERLDDEVDVVVSGHAHSFTNALVKTSTGKTVLVTQAFSSSTAYADISLKLDPFTRDVVAKSAAVYTTWADAGPGLTPDPKVAALVKRAEDAVAPLVNRVLGTSAQDITRTVSPAGESALGNLIADAQRAKMGTDFAFMNPGGIRADLDAGAITWGELFTIQPFANDLVRMDLTGAQVKTVLEQQWSDPARPRILQVSGLTVRYDSSLPSGSRIVSVRKGGVELDPAGLYSVTVNSFLAGGGDGFVELLNGANRVVGPVDLDGLVEYVLGFEGEPVSTTIEGRISQVN</sequence>
<dbReference type="InterPro" id="IPR004843">
    <property type="entry name" value="Calcineurin-like_PHP"/>
</dbReference>
<keyword evidence="8" id="KW-1185">Reference proteome</keyword>
<dbReference type="GO" id="GO:0030288">
    <property type="term" value="C:outer membrane-bounded periplasmic space"/>
    <property type="evidence" value="ECO:0007669"/>
    <property type="project" value="TreeGrafter"/>
</dbReference>
<dbReference type="PRINTS" id="PR01607">
    <property type="entry name" value="APYRASEFAMLY"/>
</dbReference>
<evidence type="ECO:0000259" key="5">
    <source>
        <dbReference type="Pfam" id="PF00149"/>
    </source>
</evidence>
<keyword evidence="4" id="KW-0547">Nucleotide-binding</keyword>
<accession>A0A848LXC4</accession>
<evidence type="ECO:0000256" key="3">
    <source>
        <dbReference type="ARBA" id="ARBA00022729"/>
    </source>
</evidence>
<dbReference type="Gene3D" id="3.90.780.10">
    <property type="entry name" value="5'-Nucleotidase, C-terminal domain"/>
    <property type="match status" value="1"/>
</dbReference>
<dbReference type="Pfam" id="PF00149">
    <property type="entry name" value="Metallophos"/>
    <property type="match status" value="1"/>
</dbReference>
<evidence type="ECO:0000256" key="2">
    <source>
        <dbReference type="ARBA" id="ARBA00022525"/>
    </source>
</evidence>
<dbReference type="GO" id="GO:0000166">
    <property type="term" value="F:nucleotide binding"/>
    <property type="evidence" value="ECO:0007669"/>
    <property type="project" value="UniProtKB-KW"/>
</dbReference>
<evidence type="ECO:0000256" key="4">
    <source>
        <dbReference type="RuleBase" id="RU362119"/>
    </source>
</evidence>
<feature type="signal peptide" evidence="4">
    <location>
        <begin position="1"/>
        <end position="26"/>
    </location>
</feature>
<evidence type="ECO:0000259" key="6">
    <source>
        <dbReference type="Pfam" id="PF02872"/>
    </source>
</evidence>
<dbReference type="GO" id="GO:0008768">
    <property type="term" value="F:UDP-sugar diphosphatase activity"/>
    <property type="evidence" value="ECO:0007669"/>
    <property type="project" value="TreeGrafter"/>
</dbReference>
<dbReference type="InterPro" id="IPR006179">
    <property type="entry name" value="5_nucleotidase/apyrase"/>
</dbReference>
<feature type="domain" description="Calcineurin-like phosphoesterase" evidence="5">
    <location>
        <begin position="67"/>
        <end position="322"/>
    </location>
</feature>
<dbReference type="Proteomes" id="UP000518300">
    <property type="component" value="Unassembled WGS sequence"/>
</dbReference>
<proteinExistence type="inferred from homology"/>
<dbReference type="AlphaFoldDB" id="A0A848LXC4"/>
<comment type="similarity">
    <text evidence="4">Belongs to the 5'-nucleotidase family.</text>
</comment>
<dbReference type="GO" id="GO:0009166">
    <property type="term" value="P:nucleotide catabolic process"/>
    <property type="evidence" value="ECO:0007669"/>
    <property type="project" value="InterPro"/>
</dbReference>
<dbReference type="PANTHER" id="PTHR11575:SF24">
    <property type="entry name" value="5'-NUCLEOTIDASE"/>
    <property type="match status" value="1"/>
</dbReference>
<dbReference type="PANTHER" id="PTHR11575">
    <property type="entry name" value="5'-NUCLEOTIDASE-RELATED"/>
    <property type="match status" value="1"/>
</dbReference>
<evidence type="ECO:0000313" key="8">
    <source>
        <dbReference type="Proteomes" id="UP000518300"/>
    </source>
</evidence>
<evidence type="ECO:0000313" key="7">
    <source>
        <dbReference type="EMBL" id="NMO22808.1"/>
    </source>
</evidence>
<dbReference type="GO" id="GO:0008253">
    <property type="term" value="F:5'-nucleotidase activity"/>
    <property type="evidence" value="ECO:0007669"/>
    <property type="project" value="TreeGrafter"/>
</dbReference>
<dbReference type="EMBL" id="JABBJJ010000477">
    <property type="protein sequence ID" value="NMO22808.1"/>
    <property type="molecule type" value="Genomic_DNA"/>
</dbReference>
<gene>
    <name evidence="7" type="ORF">HG543_49320</name>
</gene>
<dbReference type="InterPro" id="IPR029052">
    <property type="entry name" value="Metallo-depent_PP-like"/>
</dbReference>
<keyword evidence="4" id="KW-0378">Hydrolase</keyword>
<evidence type="ECO:0000256" key="1">
    <source>
        <dbReference type="ARBA" id="ARBA00004613"/>
    </source>
</evidence>
<reference evidence="7 8" key="1">
    <citation type="submission" date="2020-04" db="EMBL/GenBank/DDBJ databases">
        <title>Draft genome of Pyxidicoccus fallax type strain.</title>
        <authorList>
            <person name="Whitworth D.E."/>
        </authorList>
    </citation>
    <scope>NUCLEOTIDE SEQUENCE [LARGE SCALE GENOMIC DNA]</scope>
    <source>
        <strain evidence="7 8">DSM 14698</strain>
    </source>
</reference>
<organism evidence="7 8">
    <name type="scientific">Pyxidicoccus fallax</name>
    <dbReference type="NCBI Taxonomy" id="394095"/>
    <lineage>
        <taxon>Bacteria</taxon>
        <taxon>Pseudomonadati</taxon>
        <taxon>Myxococcota</taxon>
        <taxon>Myxococcia</taxon>
        <taxon>Myxococcales</taxon>
        <taxon>Cystobacterineae</taxon>
        <taxon>Myxococcaceae</taxon>
        <taxon>Pyxidicoccus</taxon>
    </lineage>
</organism>
<dbReference type="InterPro" id="IPR036907">
    <property type="entry name" value="5'-Nucleotdase_C_sf"/>
</dbReference>
<dbReference type="GO" id="GO:0005576">
    <property type="term" value="C:extracellular region"/>
    <property type="evidence" value="ECO:0007669"/>
    <property type="project" value="UniProtKB-SubCell"/>
</dbReference>
<comment type="caution">
    <text evidence="7">The sequence shown here is derived from an EMBL/GenBank/DDBJ whole genome shotgun (WGS) entry which is preliminary data.</text>
</comment>
<dbReference type="InterPro" id="IPR008334">
    <property type="entry name" value="5'-Nucleotdase_C"/>
</dbReference>
<feature type="domain" description="5'-Nucleotidase C-terminal" evidence="6">
    <location>
        <begin position="404"/>
        <end position="549"/>
    </location>
</feature>
<keyword evidence="2" id="KW-0964">Secreted</keyword>
<comment type="subcellular location">
    <subcellularLocation>
        <location evidence="1">Secreted</location>
    </subcellularLocation>
</comment>
<feature type="chain" id="PRO_5033095931" evidence="4">
    <location>
        <begin position="27"/>
        <end position="592"/>
    </location>
</feature>
<protein>
    <submittedName>
        <fullName evidence="7">Bifunctional metallophosphatase/5'-nucleotidase</fullName>
    </submittedName>
</protein>